<dbReference type="Proteomes" id="UP000306037">
    <property type="component" value="Unassembled WGS sequence"/>
</dbReference>
<gene>
    <name evidence="1" type="ORF">FC694_28620</name>
</gene>
<dbReference type="EMBL" id="SZOM01000394">
    <property type="protein sequence ID" value="TKH09034.1"/>
    <property type="molecule type" value="Genomic_DNA"/>
</dbReference>
<name>A0A4U2ME13_9BACI</name>
<reference evidence="1 2" key="1">
    <citation type="journal article" date="2019" name="Environ. Microbiol.">
        <title>An active ?-lactamase is a part of an orchestrated cell wall stress resistance network of Bacillus subtilis and related rhizosphere species.</title>
        <authorList>
            <person name="Bucher T."/>
            <person name="Keren-Paz A."/>
            <person name="Hausser J."/>
            <person name="Olender T."/>
            <person name="Cytryn E."/>
            <person name="Kolodkin-Gal I."/>
        </authorList>
    </citation>
    <scope>NUCLEOTIDE SEQUENCE [LARGE SCALE GENOMIC DNA]</scope>
    <source>
        <strain evidence="1 2">I71</strain>
    </source>
</reference>
<organism evidence="1 2">
    <name type="scientific">Bacillus wiedmannii</name>
    <dbReference type="NCBI Taxonomy" id="1890302"/>
    <lineage>
        <taxon>Bacteria</taxon>
        <taxon>Bacillati</taxon>
        <taxon>Bacillota</taxon>
        <taxon>Bacilli</taxon>
        <taxon>Bacillales</taxon>
        <taxon>Bacillaceae</taxon>
        <taxon>Bacillus</taxon>
        <taxon>Bacillus cereus group</taxon>
    </lineage>
</organism>
<evidence type="ECO:0000313" key="1">
    <source>
        <dbReference type="EMBL" id="TKH09034.1"/>
    </source>
</evidence>
<accession>A0A4U2ME13</accession>
<sequence length="109" mass="13148">MNALKENKKQISFFKLFFKNNPINNDVFVIEVSDKYFIFEYETVISMIEDFSPKQQENIRRQLRLYNSLNQDLTVCLIQIASDYVRRLIGEHKKIECRILPLHSFYNHN</sequence>
<comment type="caution">
    <text evidence="1">The sequence shown here is derived from an EMBL/GenBank/DDBJ whole genome shotgun (WGS) entry which is preliminary data.</text>
</comment>
<protein>
    <submittedName>
        <fullName evidence="1">Uncharacterized protein</fullName>
    </submittedName>
</protein>
<dbReference type="RefSeq" id="WP_137053837.1">
    <property type="nucleotide sequence ID" value="NZ_SZOM01000394.1"/>
</dbReference>
<dbReference type="AlphaFoldDB" id="A0A4U2ME13"/>
<proteinExistence type="predicted"/>
<evidence type="ECO:0000313" key="2">
    <source>
        <dbReference type="Proteomes" id="UP000306037"/>
    </source>
</evidence>